<name>A0A0F9LUX0_9ZZZZ</name>
<dbReference type="AlphaFoldDB" id="A0A0F9LUX0"/>
<proteinExistence type="predicted"/>
<accession>A0A0F9LUX0</accession>
<organism evidence="1">
    <name type="scientific">marine sediment metagenome</name>
    <dbReference type="NCBI Taxonomy" id="412755"/>
    <lineage>
        <taxon>unclassified sequences</taxon>
        <taxon>metagenomes</taxon>
        <taxon>ecological metagenomes</taxon>
    </lineage>
</organism>
<comment type="caution">
    <text evidence="1">The sequence shown here is derived from an EMBL/GenBank/DDBJ whole genome shotgun (WGS) entry which is preliminary data.</text>
</comment>
<reference evidence="1" key="1">
    <citation type="journal article" date="2015" name="Nature">
        <title>Complex archaea that bridge the gap between prokaryotes and eukaryotes.</title>
        <authorList>
            <person name="Spang A."/>
            <person name="Saw J.H."/>
            <person name="Jorgensen S.L."/>
            <person name="Zaremba-Niedzwiedzka K."/>
            <person name="Martijn J."/>
            <person name="Lind A.E."/>
            <person name="van Eijk R."/>
            <person name="Schleper C."/>
            <person name="Guy L."/>
            <person name="Ettema T.J."/>
        </authorList>
    </citation>
    <scope>NUCLEOTIDE SEQUENCE</scope>
</reference>
<gene>
    <name evidence="1" type="ORF">LCGC14_1152780</name>
</gene>
<dbReference type="EMBL" id="LAZR01005558">
    <property type="protein sequence ID" value="KKM98939.1"/>
    <property type="molecule type" value="Genomic_DNA"/>
</dbReference>
<sequence length="72" mass="7941">MSYARAMLEPCLTPFSFSFNGGFSFSSTLRRAVLPTDMTRSSVINSQFFASISNLAQKLAPSWGLHSVMEQS</sequence>
<evidence type="ECO:0000313" key="1">
    <source>
        <dbReference type="EMBL" id="KKM98939.1"/>
    </source>
</evidence>
<protein>
    <submittedName>
        <fullName evidence="1">Uncharacterized protein</fullName>
    </submittedName>
</protein>